<evidence type="ECO:0000313" key="1">
    <source>
        <dbReference type="EMBL" id="VTJ82285.1"/>
    </source>
</evidence>
<feature type="non-terminal residue" evidence="1">
    <location>
        <position position="88"/>
    </location>
</feature>
<proteinExistence type="predicted"/>
<dbReference type="Proteomes" id="UP000335636">
    <property type="component" value="Unassembled WGS sequence"/>
</dbReference>
<protein>
    <submittedName>
        <fullName evidence="1">Uncharacterized protein</fullName>
    </submittedName>
</protein>
<gene>
    <name evidence="1" type="ORF">MONAX_5E015538</name>
</gene>
<dbReference type="AlphaFoldDB" id="A0A5E4CK91"/>
<dbReference type="EMBL" id="CABDUW010001519">
    <property type="protein sequence ID" value="VTJ82285.1"/>
    <property type="molecule type" value="Genomic_DNA"/>
</dbReference>
<organism evidence="1 2">
    <name type="scientific">Marmota monax</name>
    <name type="common">Woodchuck</name>
    <dbReference type="NCBI Taxonomy" id="9995"/>
    <lineage>
        <taxon>Eukaryota</taxon>
        <taxon>Metazoa</taxon>
        <taxon>Chordata</taxon>
        <taxon>Craniata</taxon>
        <taxon>Vertebrata</taxon>
        <taxon>Euteleostomi</taxon>
        <taxon>Mammalia</taxon>
        <taxon>Eutheria</taxon>
        <taxon>Euarchontoglires</taxon>
        <taxon>Glires</taxon>
        <taxon>Rodentia</taxon>
        <taxon>Sciuromorpha</taxon>
        <taxon>Sciuridae</taxon>
        <taxon>Xerinae</taxon>
        <taxon>Marmotini</taxon>
        <taxon>Marmota</taxon>
    </lineage>
</organism>
<accession>A0A5E4CK91</accession>
<evidence type="ECO:0000313" key="2">
    <source>
        <dbReference type="Proteomes" id="UP000335636"/>
    </source>
</evidence>
<comment type="caution">
    <text evidence="1">The sequence shown here is derived from an EMBL/GenBank/DDBJ whole genome shotgun (WGS) entry which is preliminary data.</text>
</comment>
<name>A0A5E4CK91_MARMO</name>
<reference evidence="1" key="1">
    <citation type="submission" date="2019-04" db="EMBL/GenBank/DDBJ databases">
        <authorList>
            <person name="Alioto T."/>
            <person name="Alioto T."/>
        </authorList>
    </citation>
    <scope>NUCLEOTIDE SEQUENCE [LARGE SCALE GENOMIC DNA]</scope>
</reference>
<keyword evidence="2" id="KW-1185">Reference proteome</keyword>
<feature type="non-terminal residue" evidence="1">
    <location>
        <position position="1"/>
    </location>
</feature>
<sequence length="88" mass="9209">DKYTSNQIIAIDGQPKPCCAQKPAGGATAAATSPGIAQPPALQTWAATAISQKPGPGQNPEIIEIGTNRRKHIRQSPELQAQGHQVCE</sequence>